<sequence length="110" mass="13132">MLKDLEQFDEAKNEWREAIRINSDYAWAHYNLGLLFKDLKQFDEAKNEWREAIRINPDDAWAHNNLGILLSETERPEEAKKELKTARELFEKQGQEEYVKKVGGRLKLIR</sequence>
<dbReference type="PROSITE" id="PS50293">
    <property type="entry name" value="TPR_REGION"/>
    <property type="match status" value="1"/>
</dbReference>
<dbReference type="Proteomes" id="UP000634805">
    <property type="component" value="Unassembled WGS sequence"/>
</dbReference>
<dbReference type="PROSITE" id="PS50005">
    <property type="entry name" value="TPR"/>
    <property type="match status" value="1"/>
</dbReference>
<organism evidence="2 3">
    <name type="scientific">Candidatus Argoarchaeum ethanivorans</name>
    <dbReference type="NCBI Taxonomy" id="2608793"/>
    <lineage>
        <taxon>Archaea</taxon>
        <taxon>Methanobacteriati</taxon>
        <taxon>Methanobacteriota</taxon>
        <taxon>Stenosarchaea group</taxon>
        <taxon>Methanomicrobia</taxon>
        <taxon>Methanosarcinales</taxon>
        <taxon>Methanosarcinales incertae sedis</taxon>
        <taxon>GOM Arc I cluster</taxon>
        <taxon>Candidatus Argoarchaeum</taxon>
    </lineage>
</organism>
<evidence type="ECO:0000256" key="1">
    <source>
        <dbReference type="PROSITE-ProRule" id="PRU00339"/>
    </source>
</evidence>
<dbReference type="PANTHER" id="PTHR44216">
    <property type="entry name" value="PROTEIN O-MANNOSYL-TRANSFERASE TMTC2"/>
    <property type="match status" value="1"/>
</dbReference>
<comment type="caution">
    <text evidence="2">The sequence shown here is derived from an EMBL/GenBank/DDBJ whole genome shotgun (WGS) entry which is preliminary data.</text>
</comment>
<dbReference type="Pfam" id="PF13431">
    <property type="entry name" value="TPR_17"/>
    <property type="match status" value="1"/>
</dbReference>
<dbReference type="InterPro" id="IPR019734">
    <property type="entry name" value="TPR_rpt"/>
</dbReference>
<accession>A0A811TJL2</accession>
<reference evidence="2" key="1">
    <citation type="submission" date="2020-10" db="EMBL/GenBank/DDBJ databases">
        <authorList>
            <person name="Hahn C.J."/>
            <person name="Laso-Perez R."/>
            <person name="Vulcano F."/>
            <person name="Vaziourakis K.-M."/>
            <person name="Stokke R."/>
            <person name="Steen I.H."/>
            <person name="Teske A."/>
            <person name="Boetius A."/>
            <person name="Liebeke M."/>
            <person name="Amann R."/>
            <person name="Knittel K."/>
        </authorList>
    </citation>
    <scope>NUCLEOTIDE SEQUENCE</scope>
    <source>
        <strain evidence="2">Gfbio:e3339647-f889-4370-9287-4fb5cb688e4c:AG392D22_GoMArc1</strain>
    </source>
</reference>
<feature type="repeat" description="TPR" evidence="1">
    <location>
        <begin position="26"/>
        <end position="59"/>
    </location>
</feature>
<dbReference type="SMART" id="SM00028">
    <property type="entry name" value="TPR"/>
    <property type="match status" value="2"/>
</dbReference>
<dbReference type="EMBL" id="CAJHIS010000048">
    <property type="protein sequence ID" value="CAD6495026.1"/>
    <property type="molecule type" value="Genomic_DNA"/>
</dbReference>
<dbReference type="Pfam" id="PF13414">
    <property type="entry name" value="TPR_11"/>
    <property type="match status" value="1"/>
</dbReference>
<dbReference type="PANTHER" id="PTHR44216:SF3">
    <property type="entry name" value="PROTEIN O-MANNOSYL-TRANSFERASE TMTC2"/>
    <property type="match status" value="1"/>
</dbReference>
<keyword evidence="1" id="KW-0802">TPR repeat</keyword>
<dbReference type="InterPro" id="IPR052384">
    <property type="entry name" value="TMTC_O-mannosyltransferase"/>
</dbReference>
<dbReference type="AlphaFoldDB" id="A0A811TJL2"/>
<dbReference type="InterPro" id="IPR011990">
    <property type="entry name" value="TPR-like_helical_dom_sf"/>
</dbReference>
<gene>
    <name evidence="2" type="ORF">EMLJLAPB_01112</name>
</gene>
<dbReference type="SUPFAM" id="SSF48452">
    <property type="entry name" value="TPR-like"/>
    <property type="match status" value="1"/>
</dbReference>
<dbReference type="Gene3D" id="1.25.40.10">
    <property type="entry name" value="Tetratricopeptide repeat domain"/>
    <property type="match status" value="1"/>
</dbReference>
<protein>
    <submittedName>
        <fullName evidence="2">TPR repeat protein</fullName>
    </submittedName>
</protein>
<name>A0A811TJL2_9EURY</name>
<dbReference type="GO" id="GO:0000030">
    <property type="term" value="F:mannosyltransferase activity"/>
    <property type="evidence" value="ECO:0007669"/>
    <property type="project" value="TreeGrafter"/>
</dbReference>
<dbReference type="GO" id="GO:0035269">
    <property type="term" value="P:protein O-linked glycosylation via mannose"/>
    <property type="evidence" value="ECO:0007669"/>
    <property type="project" value="TreeGrafter"/>
</dbReference>
<proteinExistence type="predicted"/>
<evidence type="ECO:0000313" key="3">
    <source>
        <dbReference type="Proteomes" id="UP000634805"/>
    </source>
</evidence>
<evidence type="ECO:0000313" key="2">
    <source>
        <dbReference type="EMBL" id="CAD6495026.1"/>
    </source>
</evidence>